<dbReference type="Pfam" id="PF00440">
    <property type="entry name" value="TetR_N"/>
    <property type="match status" value="1"/>
</dbReference>
<dbReference type="OrthoDB" id="7056813at2"/>
<keyword evidence="2 4" id="KW-0238">DNA-binding</keyword>
<dbReference type="SUPFAM" id="SSF46689">
    <property type="entry name" value="Homeodomain-like"/>
    <property type="match status" value="1"/>
</dbReference>
<sequence>MERHLSTSTAGTRKKRGEGHTRRDEILLAAKKLFLREGYEATTIRRIADVVGVSAPALYLYFKDKEAIMLALCDETFGNLVENMSKLEKTKLPPLERLRRCGEAYVRFGLDNPQEYWLTFLSGNTPKKVKEAKELSRTPESIDPNEPGAASAMAFAKLMGMFRDIEKAGMPLYFPVDTAAELVWMGLHGLVAALINNPEFPWTKRDILIAGMIDMAVRGVVRLP</sequence>
<dbReference type="STRING" id="225324.SAMN02745126_01175"/>
<organism evidence="6 7">
    <name type="scientific">Enhydrobacter aerosaccus</name>
    <dbReference type="NCBI Taxonomy" id="225324"/>
    <lineage>
        <taxon>Bacteria</taxon>
        <taxon>Pseudomonadati</taxon>
        <taxon>Pseudomonadota</taxon>
        <taxon>Alphaproteobacteria</taxon>
        <taxon>Hyphomicrobiales</taxon>
        <taxon>Enhydrobacter</taxon>
    </lineage>
</organism>
<evidence type="ECO:0000313" key="7">
    <source>
        <dbReference type="Proteomes" id="UP000190092"/>
    </source>
</evidence>
<dbReference type="PANTHER" id="PTHR30055:SF234">
    <property type="entry name" value="HTH-TYPE TRANSCRIPTIONAL REGULATOR BETI"/>
    <property type="match status" value="1"/>
</dbReference>
<dbReference type="InterPro" id="IPR023772">
    <property type="entry name" value="DNA-bd_HTH_TetR-type_CS"/>
</dbReference>
<dbReference type="PROSITE" id="PS01081">
    <property type="entry name" value="HTH_TETR_1"/>
    <property type="match status" value="1"/>
</dbReference>
<protein>
    <submittedName>
        <fullName evidence="6">Transcriptional regulator, TetR family</fullName>
    </submittedName>
</protein>
<dbReference type="InterPro" id="IPR050109">
    <property type="entry name" value="HTH-type_TetR-like_transc_reg"/>
</dbReference>
<keyword evidence="3" id="KW-0804">Transcription</keyword>
<keyword evidence="1" id="KW-0805">Transcription regulation</keyword>
<evidence type="ECO:0000256" key="4">
    <source>
        <dbReference type="PROSITE-ProRule" id="PRU00335"/>
    </source>
</evidence>
<dbReference type="Proteomes" id="UP000190092">
    <property type="component" value="Unassembled WGS sequence"/>
</dbReference>
<feature type="DNA-binding region" description="H-T-H motif" evidence="4">
    <location>
        <begin position="43"/>
        <end position="62"/>
    </location>
</feature>
<dbReference type="InterPro" id="IPR036271">
    <property type="entry name" value="Tet_transcr_reg_TetR-rel_C_sf"/>
</dbReference>
<feature type="domain" description="HTH tetR-type" evidence="5">
    <location>
        <begin position="20"/>
        <end position="80"/>
    </location>
</feature>
<name>A0A1T4KV69_9HYPH</name>
<evidence type="ECO:0000256" key="2">
    <source>
        <dbReference type="ARBA" id="ARBA00023125"/>
    </source>
</evidence>
<evidence type="ECO:0000259" key="5">
    <source>
        <dbReference type="PROSITE" id="PS50977"/>
    </source>
</evidence>
<dbReference type="PRINTS" id="PR00455">
    <property type="entry name" value="HTHTETR"/>
</dbReference>
<dbReference type="InterPro" id="IPR001647">
    <property type="entry name" value="HTH_TetR"/>
</dbReference>
<dbReference type="GO" id="GO:0003700">
    <property type="term" value="F:DNA-binding transcription factor activity"/>
    <property type="evidence" value="ECO:0007669"/>
    <property type="project" value="TreeGrafter"/>
</dbReference>
<dbReference type="PROSITE" id="PS50977">
    <property type="entry name" value="HTH_TETR_2"/>
    <property type="match status" value="1"/>
</dbReference>
<accession>A0A1T4KV69</accession>
<dbReference type="PANTHER" id="PTHR30055">
    <property type="entry name" value="HTH-TYPE TRANSCRIPTIONAL REGULATOR RUTR"/>
    <property type="match status" value="1"/>
</dbReference>
<evidence type="ECO:0000313" key="6">
    <source>
        <dbReference type="EMBL" id="SJZ46296.1"/>
    </source>
</evidence>
<dbReference type="Pfam" id="PF13305">
    <property type="entry name" value="TetR_C_33"/>
    <property type="match status" value="1"/>
</dbReference>
<dbReference type="AlphaFoldDB" id="A0A1T4KV69"/>
<proteinExistence type="predicted"/>
<dbReference type="EMBL" id="FUWJ01000001">
    <property type="protein sequence ID" value="SJZ46296.1"/>
    <property type="molecule type" value="Genomic_DNA"/>
</dbReference>
<dbReference type="InterPro" id="IPR009057">
    <property type="entry name" value="Homeodomain-like_sf"/>
</dbReference>
<evidence type="ECO:0000256" key="1">
    <source>
        <dbReference type="ARBA" id="ARBA00023015"/>
    </source>
</evidence>
<dbReference type="SUPFAM" id="SSF48498">
    <property type="entry name" value="Tetracyclin repressor-like, C-terminal domain"/>
    <property type="match status" value="1"/>
</dbReference>
<reference evidence="7" key="1">
    <citation type="submission" date="2017-02" db="EMBL/GenBank/DDBJ databases">
        <authorList>
            <person name="Varghese N."/>
            <person name="Submissions S."/>
        </authorList>
    </citation>
    <scope>NUCLEOTIDE SEQUENCE [LARGE SCALE GENOMIC DNA]</scope>
    <source>
        <strain evidence="7">ATCC 27094</strain>
    </source>
</reference>
<dbReference type="GO" id="GO:0000976">
    <property type="term" value="F:transcription cis-regulatory region binding"/>
    <property type="evidence" value="ECO:0007669"/>
    <property type="project" value="TreeGrafter"/>
</dbReference>
<keyword evidence="7" id="KW-1185">Reference proteome</keyword>
<evidence type="ECO:0000256" key="3">
    <source>
        <dbReference type="ARBA" id="ARBA00023163"/>
    </source>
</evidence>
<dbReference type="InterPro" id="IPR025996">
    <property type="entry name" value="MT1864/Rv1816-like_C"/>
</dbReference>
<gene>
    <name evidence="6" type="ORF">SAMN02745126_01175</name>
</gene>
<dbReference type="Gene3D" id="1.10.357.10">
    <property type="entry name" value="Tetracycline Repressor, domain 2"/>
    <property type="match status" value="1"/>
</dbReference>